<dbReference type="RefSeq" id="XP_007419386.1">
    <property type="nucleotide sequence ID" value="XM_007419324.1"/>
</dbReference>
<dbReference type="HOGENOM" id="CLU_058865_1_0_1"/>
<dbReference type="AlphaFoldDB" id="F4SDC8"/>
<accession>F4SDC8</accession>
<evidence type="ECO:0000313" key="2">
    <source>
        <dbReference type="Proteomes" id="UP000001072"/>
    </source>
</evidence>
<dbReference type="VEuPathDB" id="FungiDB:MELLADRAFT_85849"/>
<keyword evidence="2" id="KW-1185">Reference proteome</keyword>
<reference evidence="2" key="1">
    <citation type="journal article" date="2011" name="Proc. Natl. Acad. Sci. U.S.A.">
        <title>Obligate biotrophy features unraveled by the genomic analysis of rust fungi.</title>
        <authorList>
            <person name="Duplessis S."/>
            <person name="Cuomo C.A."/>
            <person name="Lin Y.-C."/>
            <person name="Aerts A."/>
            <person name="Tisserant E."/>
            <person name="Veneault-Fourrey C."/>
            <person name="Joly D.L."/>
            <person name="Hacquard S."/>
            <person name="Amselem J."/>
            <person name="Cantarel B.L."/>
            <person name="Chiu R."/>
            <person name="Coutinho P.M."/>
            <person name="Feau N."/>
            <person name="Field M."/>
            <person name="Frey P."/>
            <person name="Gelhaye E."/>
            <person name="Goldberg J."/>
            <person name="Grabherr M.G."/>
            <person name="Kodira C.D."/>
            <person name="Kohler A."/>
            <person name="Kuees U."/>
            <person name="Lindquist E.A."/>
            <person name="Lucas S.M."/>
            <person name="Mago R."/>
            <person name="Mauceli E."/>
            <person name="Morin E."/>
            <person name="Murat C."/>
            <person name="Pangilinan J.L."/>
            <person name="Park R."/>
            <person name="Pearson M."/>
            <person name="Quesneville H."/>
            <person name="Rouhier N."/>
            <person name="Sakthikumar S."/>
            <person name="Salamov A.A."/>
            <person name="Schmutz J."/>
            <person name="Selles B."/>
            <person name="Shapiro H."/>
            <person name="Tanguay P."/>
            <person name="Tuskan G.A."/>
            <person name="Henrissat B."/>
            <person name="Van de Peer Y."/>
            <person name="Rouze P."/>
            <person name="Ellis J.G."/>
            <person name="Dodds P.N."/>
            <person name="Schein J.E."/>
            <person name="Zhong S."/>
            <person name="Hamelin R.C."/>
            <person name="Grigoriev I.V."/>
            <person name="Szabo L.J."/>
            <person name="Martin F."/>
        </authorList>
    </citation>
    <scope>NUCLEOTIDE SEQUENCE [LARGE SCALE GENOMIC DNA]</scope>
    <source>
        <strain evidence="2">98AG31 / pathotype 3-4-7</strain>
    </source>
</reference>
<dbReference type="eggNOG" id="ENOG502SAZW">
    <property type="taxonomic scope" value="Eukaryota"/>
</dbReference>
<gene>
    <name evidence="1" type="ORF">MELLADRAFT_85849</name>
</gene>
<dbReference type="Proteomes" id="UP000001072">
    <property type="component" value="Unassembled WGS sequence"/>
</dbReference>
<dbReference type="InParanoid" id="F4SDC8"/>
<sequence>MGEAGHCSIACQMGVWPNGGPRKSRKAKNRAWSNILPSSKGPDCRSYADFTRSMLGYTTKNPEFPDPPSMIEIVSLPPLTKEAIFHDSSVFTLYNSSTHSDPTCNWVPFKALLEADLSRHSIHRYTFQWDAFNGEDSEWNQIMIYFTVKHWKFAKNASAFDGYGLDLDQDKEIIQIGIVTRWLCGKIEQIKNGFNEDSKVRQRYRTRKKRELWEYRRETLTRHLPEYLDLLPNADCCSETEDNPQVAVQRSIRPYWRSEKYGNWIHEIDGLSYDHQASVMRRLHAARRFDTHRQEGSTINPLSKVCAGLPEDCYDSTFLTQHNELARHSLRIISNVNHLDNALTAIAARRI</sequence>
<evidence type="ECO:0000313" key="1">
    <source>
        <dbReference type="EMBL" id="EGF97348.1"/>
    </source>
</evidence>
<name>F4SDC8_MELLP</name>
<dbReference type="GeneID" id="18933980"/>
<organism evidence="2">
    <name type="scientific">Melampsora larici-populina (strain 98AG31 / pathotype 3-4-7)</name>
    <name type="common">Poplar leaf rust fungus</name>
    <dbReference type="NCBI Taxonomy" id="747676"/>
    <lineage>
        <taxon>Eukaryota</taxon>
        <taxon>Fungi</taxon>
        <taxon>Dikarya</taxon>
        <taxon>Basidiomycota</taxon>
        <taxon>Pucciniomycotina</taxon>
        <taxon>Pucciniomycetes</taxon>
        <taxon>Pucciniales</taxon>
        <taxon>Melampsoraceae</taxon>
        <taxon>Melampsora</taxon>
    </lineage>
</organism>
<protein>
    <submittedName>
        <fullName evidence="1">Uncharacterized protein</fullName>
    </submittedName>
</protein>
<dbReference type="OrthoDB" id="2505024at2759"/>
<proteinExistence type="predicted"/>
<dbReference type="KEGG" id="mlr:MELLADRAFT_85849"/>
<dbReference type="EMBL" id="GL883248">
    <property type="protein sequence ID" value="EGF97348.1"/>
    <property type="molecule type" value="Genomic_DNA"/>
</dbReference>